<dbReference type="InterPro" id="IPR000387">
    <property type="entry name" value="Tyr_Pase_dom"/>
</dbReference>
<dbReference type="GO" id="GO:0004721">
    <property type="term" value="F:phosphoprotein phosphatase activity"/>
    <property type="evidence" value="ECO:0007669"/>
    <property type="project" value="InterPro"/>
</dbReference>
<evidence type="ECO:0000313" key="4">
    <source>
        <dbReference type="Proteomes" id="UP000255423"/>
    </source>
</evidence>
<organism evidence="3 4">
    <name type="scientific">Fibrobacter succinogenes</name>
    <name type="common">Bacteroides succinogenes</name>
    <dbReference type="NCBI Taxonomy" id="833"/>
    <lineage>
        <taxon>Bacteria</taxon>
        <taxon>Pseudomonadati</taxon>
        <taxon>Fibrobacterota</taxon>
        <taxon>Fibrobacteria</taxon>
        <taxon>Fibrobacterales</taxon>
        <taxon>Fibrobacteraceae</taxon>
        <taxon>Fibrobacter</taxon>
    </lineage>
</organism>
<dbReference type="PROSITE" id="PS51257">
    <property type="entry name" value="PROKAR_LIPOPROTEIN"/>
    <property type="match status" value="1"/>
</dbReference>
<dbReference type="SUPFAM" id="SSF52799">
    <property type="entry name" value="(Phosphotyrosine protein) phosphatases II"/>
    <property type="match status" value="1"/>
</dbReference>
<dbReference type="InterPro" id="IPR026893">
    <property type="entry name" value="Tyr/Ser_Pase_IphP-type"/>
</dbReference>
<feature type="chain" id="PRO_5016657618" evidence="1">
    <location>
        <begin position="27"/>
        <end position="426"/>
    </location>
</feature>
<name>A0A380RTJ1_FIBSU</name>
<protein>
    <submittedName>
        <fullName evidence="3">Protein tyrosine/serine phosphatase</fullName>
    </submittedName>
</protein>
<sequence>MVGFWVKALGKKMAAFCALAFALLFAACSNDDNGFVSVNPIGGESCAAIEESSSSDYALSSSVVISSSSADGLVSISTTVMEDTLEIFAFGGVKLDVVADSLLIKFDYGDVVTVMIAGYDTVDVPVVAGYGYVFPGEFFLYVSEGLNYIKLEARYGQMAEVVGLGRGLTFPIDVVVQMKEKGGYVDHLENLKSLSIANYPGAYPDLSIEEFANFRMVHTTGMGEGVLYRSSSPIDPAIYRNAIVDSLAKVTGVKTFVNLADELQYAEEYKGFADSYYATQNVVYLNVEPAFANSPFKEGLVKGLRYMIEHEGPYLVHCTYGMDRTGFTIAVLEALMGATADEIKADYATTHKNFYNVVDGKHVNLTTKQVELLQAIIVRLMQNSFKTAGVDISDFENADLASATEKYLLALGMEKSEIEALKSRLK</sequence>
<evidence type="ECO:0000256" key="1">
    <source>
        <dbReference type="SAM" id="SignalP"/>
    </source>
</evidence>
<gene>
    <name evidence="3" type="ORF">SAMN05661053_0081</name>
</gene>
<feature type="signal peptide" evidence="1">
    <location>
        <begin position="1"/>
        <end position="26"/>
    </location>
</feature>
<dbReference type="InterPro" id="IPR016130">
    <property type="entry name" value="Tyr_Pase_AS"/>
</dbReference>
<dbReference type="RefSeq" id="WP_258284829.1">
    <property type="nucleotide sequence ID" value="NZ_UHJL01000001.1"/>
</dbReference>
<reference evidence="3 4" key="1">
    <citation type="submission" date="2017-08" db="EMBL/GenBank/DDBJ databases">
        <authorList>
            <person name="de Groot N.N."/>
        </authorList>
    </citation>
    <scope>NUCLEOTIDE SEQUENCE [LARGE SCALE GENOMIC DNA]</scope>
    <source>
        <strain evidence="3 4">HM2</strain>
    </source>
</reference>
<dbReference type="Pfam" id="PF13350">
    <property type="entry name" value="Y_phosphatase3"/>
    <property type="match status" value="1"/>
</dbReference>
<dbReference type="AlphaFoldDB" id="A0A380RTJ1"/>
<dbReference type="InterPro" id="IPR029021">
    <property type="entry name" value="Prot-tyrosine_phosphatase-like"/>
</dbReference>
<dbReference type="Proteomes" id="UP000255423">
    <property type="component" value="Unassembled WGS sequence"/>
</dbReference>
<accession>A0A380RTJ1</accession>
<evidence type="ECO:0000259" key="2">
    <source>
        <dbReference type="PROSITE" id="PS50056"/>
    </source>
</evidence>
<dbReference type="PROSITE" id="PS00383">
    <property type="entry name" value="TYR_PHOSPHATASE_1"/>
    <property type="match status" value="1"/>
</dbReference>
<dbReference type="PROSITE" id="PS50056">
    <property type="entry name" value="TYR_PHOSPHATASE_2"/>
    <property type="match status" value="1"/>
</dbReference>
<evidence type="ECO:0000313" key="3">
    <source>
        <dbReference type="EMBL" id="SUQ18860.1"/>
    </source>
</evidence>
<dbReference type="Gene3D" id="3.90.190.10">
    <property type="entry name" value="Protein tyrosine phosphatase superfamily"/>
    <property type="match status" value="1"/>
</dbReference>
<keyword evidence="1" id="KW-0732">Signal</keyword>
<feature type="domain" description="Tyrosine specific protein phosphatases" evidence="2">
    <location>
        <begin position="298"/>
        <end position="331"/>
    </location>
</feature>
<proteinExistence type="predicted"/>
<dbReference type="EMBL" id="UHJL01000001">
    <property type="protein sequence ID" value="SUQ18860.1"/>
    <property type="molecule type" value="Genomic_DNA"/>
</dbReference>